<keyword evidence="3" id="KW-1185">Reference proteome</keyword>
<reference evidence="2 3" key="1">
    <citation type="submission" date="2018-08" db="EMBL/GenBank/DDBJ databases">
        <title>Genome and evolution of the arbuscular mycorrhizal fungus Diversispora epigaea (formerly Glomus versiforme) and its bacterial endosymbionts.</title>
        <authorList>
            <person name="Sun X."/>
            <person name="Fei Z."/>
            <person name="Harrison M."/>
        </authorList>
    </citation>
    <scope>NUCLEOTIDE SEQUENCE [LARGE SCALE GENOMIC DNA]</scope>
    <source>
        <strain evidence="2 3">IT104</strain>
    </source>
</reference>
<sequence length="155" mass="17869">MQSELDLLEEKAKEATLAELKAKNAELMAEKAELEAKQGEYAKLKGENTKLLKQIIEEYAKNKADIAKLKTGLQYPILFEHIKTTILEFETRNAKLKPIIEEFTKKSKFSHLVIGKKNRKFQTKCIQIAEEILNEEPIIEYCPSFLNGLEFDAFF</sequence>
<accession>A0A397GH22</accession>
<gene>
    <name evidence="2" type="ORF">Glove_529g6</name>
</gene>
<comment type="caution">
    <text evidence="2">The sequence shown here is derived from an EMBL/GenBank/DDBJ whole genome shotgun (WGS) entry which is preliminary data.</text>
</comment>
<organism evidence="2 3">
    <name type="scientific">Diversispora epigaea</name>
    <dbReference type="NCBI Taxonomy" id="1348612"/>
    <lineage>
        <taxon>Eukaryota</taxon>
        <taxon>Fungi</taxon>
        <taxon>Fungi incertae sedis</taxon>
        <taxon>Mucoromycota</taxon>
        <taxon>Glomeromycotina</taxon>
        <taxon>Glomeromycetes</taxon>
        <taxon>Diversisporales</taxon>
        <taxon>Diversisporaceae</taxon>
        <taxon>Diversispora</taxon>
    </lineage>
</organism>
<keyword evidence="1" id="KW-0175">Coiled coil</keyword>
<dbReference type="Proteomes" id="UP000266861">
    <property type="component" value="Unassembled WGS sequence"/>
</dbReference>
<feature type="coiled-coil region" evidence="1">
    <location>
        <begin position="8"/>
        <end position="54"/>
    </location>
</feature>
<name>A0A397GH22_9GLOM</name>
<dbReference type="OrthoDB" id="2444603at2759"/>
<dbReference type="EMBL" id="PQFF01000454">
    <property type="protein sequence ID" value="RHZ49134.1"/>
    <property type="molecule type" value="Genomic_DNA"/>
</dbReference>
<dbReference type="AlphaFoldDB" id="A0A397GH22"/>
<evidence type="ECO:0000313" key="2">
    <source>
        <dbReference type="EMBL" id="RHZ49134.1"/>
    </source>
</evidence>
<protein>
    <submittedName>
        <fullName evidence="2">Uncharacterized protein</fullName>
    </submittedName>
</protein>
<proteinExistence type="predicted"/>
<evidence type="ECO:0000313" key="3">
    <source>
        <dbReference type="Proteomes" id="UP000266861"/>
    </source>
</evidence>
<evidence type="ECO:0000256" key="1">
    <source>
        <dbReference type="SAM" id="Coils"/>
    </source>
</evidence>